<dbReference type="Proteomes" id="UP001209878">
    <property type="component" value="Unassembled WGS sequence"/>
</dbReference>
<organism evidence="1 2">
    <name type="scientific">Ridgeia piscesae</name>
    <name type="common">Tubeworm</name>
    <dbReference type="NCBI Taxonomy" id="27915"/>
    <lineage>
        <taxon>Eukaryota</taxon>
        <taxon>Metazoa</taxon>
        <taxon>Spiralia</taxon>
        <taxon>Lophotrochozoa</taxon>
        <taxon>Annelida</taxon>
        <taxon>Polychaeta</taxon>
        <taxon>Sedentaria</taxon>
        <taxon>Canalipalpata</taxon>
        <taxon>Sabellida</taxon>
        <taxon>Siboglinidae</taxon>
        <taxon>Ridgeia</taxon>
    </lineage>
</organism>
<gene>
    <name evidence="1" type="ORF">NP493_243g03085</name>
</gene>
<comment type="caution">
    <text evidence="1">The sequence shown here is derived from an EMBL/GenBank/DDBJ whole genome shotgun (WGS) entry which is preliminary data.</text>
</comment>
<accession>A0AAD9NZ81</accession>
<evidence type="ECO:0000313" key="1">
    <source>
        <dbReference type="EMBL" id="KAK2185203.1"/>
    </source>
</evidence>
<keyword evidence="2" id="KW-1185">Reference proteome</keyword>
<name>A0AAD9NZ81_RIDPI</name>
<dbReference type="AlphaFoldDB" id="A0AAD9NZ81"/>
<dbReference type="EMBL" id="JAODUO010000242">
    <property type="protein sequence ID" value="KAK2185203.1"/>
    <property type="molecule type" value="Genomic_DNA"/>
</dbReference>
<evidence type="ECO:0000313" key="2">
    <source>
        <dbReference type="Proteomes" id="UP001209878"/>
    </source>
</evidence>
<sequence>MSLEVRKTLRHHLDAKKGPLCKGLLYFAVQMGISQIETEASDSNGVFQKLGTRRESVYRVLIALDKIDRHDAVKVVGDWLQRREQP</sequence>
<reference evidence="1" key="1">
    <citation type="journal article" date="2023" name="Mol. Biol. Evol.">
        <title>Third-Generation Sequencing Reveals the Adaptive Role of the Epigenome in Three Deep-Sea Polychaetes.</title>
        <authorList>
            <person name="Perez M."/>
            <person name="Aroh O."/>
            <person name="Sun Y."/>
            <person name="Lan Y."/>
            <person name="Juniper S.K."/>
            <person name="Young C.R."/>
            <person name="Angers B."/>
            <person name="Qian P.Y."/>
        </authorList>
    </citation>
    <scope>NUCLEOTIDE SEQUENCE</scope>
    <source>
        <strain evidence="1">R07B-5</strain>
    </source>
</reference>
<protein>
    <submittedName>
        <fullName evidence="1">Uncharacterized protein</fullName>
    </submittedName>
</protein>
<proteinExistence type="predicted"/>